<dbReference type="GO" id="GO:0043709">
    <property type="term" value="P:cell adhesion involved in single-species biofilm formation"/>
    <property type="evidence" value="ECO:0007669"/>
    <property type="project" value="TreeGrafter"/>
</dbReference>
<dbReference type="InterPro" id="IPR050469">
    <property type="entry name" value="Diguanylate_Cyclase"/>
</dbReference>
<dbReference type="GO" id="GO:1902201">
    <property type="term" value="P:negative regulation of bacterial-type flagellum-dependent cell motility"/>
    <property type="evidence" value="ECO:0007669"/>
    <property type="project" value="TreeGrafter"/>
</dbReference>
<protein>
    <recommendedName>
        <fullName evidence="1">diguanylate cyclase</fullName>
        <ecNumber evidence="1">2.7.7.65</ecNumber>
    </recommendedName>
</protein>
<dbReference type="Proteomes" id="UP000005324">
    <property type="component" value="Unassembled WGS sequence"/>
</dbReference>
<dbReference type="InterPro" id="IPR043128">
    <property type="entry name" value="Rev_trsase/Diguanyl_cyclase"/>
</dbReference>
<dbReference type="Gene3D" id="3.30.70.270">
    <property type="match status" value="1"/>
</dbReference>
<keyword evidence="5" id="KW-1185">Reference proteome</keyword>
<dbReference type="GO" id="GO:0052621">
    <property type="term" value="F:diguanylate cyclase activity"/>
    <property type="evidence" value="ECO:0007669"/>
    <property type="project" value="UniProtKB-EC"/>
</dbReference>
<dbReference type="Pfam" id="PF00990">
    <property type="entry name" value="GGDEF"/>
    <property type="match status" value="1"/>
</dbReference>
<dbReference type="SUPFAM" id="SSF55073">
    <property type="entry name" value="Nucleotide cyclase"/>
    <property type="match status" value="1"/>
</dbReference>
<dbReference type="AlphaFoldDB" id="D5RJJ1"/>
<dbReference type="CDD" id="cd01949">
    <property type="entry name" value="GGDEF"/>
    <property type="match status" value="1"/>
</dbReference>
<evidence type="ECO:0000313" key="4">
    <source>
        <dbReference type="EMBL" id="EFH12530.1"/>
    </source>
</evidence>
<evidence type="ECO:0000256" key="2">
    <source>
        <dbReference type="ARBA" id="ARBA00034247"/>
    </source>
</evidence>
<comment type="catalytic activity">
    <reaction evidence="2">
        <text>2 GTP = 3',3'-c-di-GMP + 2 diphosphate</text>
        <dbReference type="Rhea" id="RHEA:24898"/>
        <dbReference type="ChEBI" id="CHEBI:33019"/>
        <dbReference type="ChEBI" id="CHEBI:37565"/>
        <dbReference type="ChEBI" id="CHEBI:58805"/>
        <dbReference type="EC" id="2.7.7.65"/>
    </reaction>
</comment>
<dbReference type="NCBIfam" id="TIGR00254">
    <property type="entry name" value="GGDEF"/>
    <property type="match status" value="1"/>
</dbReference>
<dbReference type="HOGENOM" id="CLU_1386894_0_0_5"/>
<feature type="non-terminal residue" evidence="4">
    <location>
        <position position="1"/>
    </location>
</feature>
<evidence type="ECO:0000256" key="1">
    <source>
        <dbReference type="ARBA" id="ARBA00012528"/>
    </source>
</evidence>
<dbReference type="InterPro" id="IPR029787">
    <property type="entry name" value="Nucleotide_cyclase"/>
</dbReference>
<evidence type="ECO:0000259" key="3">
    <source>
        <dbReference type="PROSITE" id="PS50887"/>
    </source>
</evidence>
<proteinExistence type="predicted"/>
<evidence type="ECO:0000313" key="5">
    <source>
        <dbReference type="Proteomes" id="UP000005324"/>
    </source>
</evidence>
<name>D5RJJ1_9PROT</name>
<dbReference type="RefSeq" id="WP_007005100.1">
    <property type="nucleotide sequence ID" value="NZ_GG770781.1"/>
</dbReference>
<dbReference type="InterPro" id="IPR000160">
    <property type="entry name" value="GGDEF_dom"/>
</dbReference>
<sequence length="196" mass="20560">AGLAAGWRSRRFGKTLQSVLGSGGEEQLASSLARLRDQAWRDPLTGLLNRAGFAAWREARSGAWSGCAVLALDLDGFKPINDRHGHAAGDAVLRAIGAWLRAHLREGDAAVRLGGDEFLLCLPGPPEQVLPAAEAVGRDLDAMLREGVATPAGRLSLGCSMGCALLPPAQPDFEAAIADADARLYAAKRQRQATSG</sequence>
<dbReference type="EMBL" id="ADVL01000207">
    <property type="protein sequence ID" value="EFH12530.1"/>
    <property type="molecule type" value="Genomic_DNA"/>
</dbReference>
<gene>
    <name evidence="4" type="ORF">HMPREF0731_1251</name>
</gene>
<dbReference type="PANTHER" id="PTHR45138:SF9">
    <property type="entry name" value="DIGUANYLATE CYCLASE DGCM-RELATED"/>
    <property type="match status" value="1"/>
</dbReference>
<dbReference type="EC" id="2.7.7.65" evidence="1"/>
<dbReference type="GO" id="GO:0005886">
    <property type="term" value="C:plasma membrane"/>
    <property type="evidence" value="ECO:0007669"/>
    <property type="project" value="TreeGrafter"/>
</dbReference>
<feature type="domain" description="GGDEF" evidence="3">
    <location>
        <begin position="65"/>
        <end position="196"/>
    </location>
</feature>
<organism evidence="4 5">
    <name type="scientific">Pseudoroseomonas cervicalis ATCC 49957</name>
    <dbReference type="NCBI Taxonomy" id="525371"/>
    <lineage>
        <taxon>Bacteria</taxon>
        <taxon>Pseudomonadati</taxon>
        <taxon>Pseudomonadota</taxon>
        <taxon>Alphaproteobacteria</taxon>
        <taxon>Acetobacterales</taxon>
        <taxon>Roseomonadaceae</taxon>
        <taxon>Roseomonas</taxon>
    </lineage>
</organism>
<accession>D5RJJ1</accession>
<comment type="caution">
    <text evidence="4">The sequence shown here is derived from an EMBL/GenBank/DDBJ whole genome shotgun (WGS) entry which is preliminary data.</text>
</comment>
<dbReference type="PROSITE" id="PS50887">
    <property type="entry name" value="GGDEF"/>
    <property type="match status" value="1"/>
</dbReference>
<reference evidence="4 5" key="1">
    <citation type="submission" date="2010-04" db="EMBL/GenBank/DDBJ databases">
        <authorList>
            <person name="Qin X."/>
            <person name="Bachman B."/>
            <person name="Battles P."/>
            <person name="Bell A."/>
            <person name="Bess C."/>
            <person name="Bickham C."/>
            <person name="Chaboub L."/>
            <person name="Chen D."/>
            <person name="Coyle M."/>
            <person name="Deiros D.R."/>
            <person name="Dinh H."/>
            <person name="Forbes L."/>
            <person name="Fowler G."/>
            <person name="Francisco L."/>
            <person name="Fu Q."/>
            <person name="Gubbala S."/>
            <person name="Hale W."/>
            <person name="Han Y."/>
            <person name="Hemphill L."/>
            <person name="Highlander S.K."/>
            <person name="Hirani K."/>
            <person name="Hogues M."/>
            <person name="Jackson L."/>
            <person name="Jakkamsetti A."/>
            <person name="Javaid M."/>
            <person name="Jiang H."/>
            <person name="Korchina V."/>
            <person name="Kovar C."/>
            <person name="Lara F."/>
            <person name="Lee S."/>
            <person name="Mata R."/>
            <person name="Mathew T."/>
            <person name="Moen C."/>
            <person name="Morales K."/>
            <person name="Munidasa M."/>
            <person name="Nazareth L."/>
            <person name="Ngo R."/>
            <person name="Nguyen L."/>
            <person name="Okwuonu G."/>
            <person name="Ongeri F."/>
            <person name="Patil S."/>
            <person name="Petrosino J."/>
            <person name="Pham C."/>
            <person name="Pham P."/>
            <person name="Pu L.-L."/>
            <person name="Puazo M."/>
            <person name="Raj R."/>
            <person name="Reid J."/>
            <person name="Rouhana J."/>
            <person name="Saada N."/>
            <person name="Shang Y."/>
            <person name="Simmons D."/>
            <person name="Thornton R."/>
            <person name="Warren J."/>
            <person name="Weissenberger G."/>
            <person name="Zhang J."/>
            <person name="Zhang L."/>
            <person name="Zhou C."/>
            <person name="Zhu D."/>
            <person name="Muzny D."/>
            <person name="Worley K."/>
            <person name="Gibbs R."/>
        </authorList>
    </citation>
    <scope>NUCLEOTIDE SEQUENCE [LARGE SCALE GENOMIC DNA]</scope>
    <source>
        <strain evidence="4 5">ATCC 49957</strain>
    </source>
</reference>
<dbReference type="SMART" id="SM00267">
    <property type="entry name" value="GGDEF"/>
    <property type="match status" value="1"/>
</dbReference>
<dbReference type="PANTHER" id="PTHR45138">
    <property type="entry name" value="REGULATORY COMPONENTS OF SENSORY TRANSDUCTION SYSTEM"/>
    <property type="match status" value="1"/>
</dbReference>